<dbReference type="Proteomes" id="UP001169027">
    <property type="component" value="Unassembled WGS sequence"/>
</dbReference>
<keyword evidence="3" id="KW-1185">Reference proteome</keyword>
<reference evidence="2" key="1">
    <citation type="submission" date="2023-06" db="EMBL/GenBank/DDBJ databases">
        <authorList>
            <person name="Jiang Y."/>
            <person name="Liu Q."/>
        </authorList>
    </citation>
    <scope>NUCLEOTIDE SEQUENCE</scope>
    <source>
        <strain evidence="2">CGMCC 1.12090</strain>
    </source>
</reference>
<name>A0ABT8S5A4_9BURK</name>
<feature type="compositionally biased region" description="Basic and acidic residues" evidence="1">
    <location>
        <begin position="1"/>
        <end position="10"/>
    </location>
</feature>
<sequence length="90" mass="9904">MAVATDRQDLNPDSNRLKRATQDDPSVKVRGKDLLGRVRYVVQPSDDGKSFRVIAEGLDSFALALASLSLSFCNNELLAKRDARRSVARA</sequence>
<evidence type="ECO:0000313" key="3">
    <source>
        <dbReference type="Proteomes" id="UP001169027"/>
    </source>
</evidence>
<feature type="region of interest" description="Disordered" evidence="1">
    <location>
        <begin position="1"/>
        <end position="26"/>
    </location>
</feature>
<protein>
    <submittedName>
        <fullName evidence="2">Uncharacterized protein</fullName>
    </submittedName>
</protein>
<dbReference type="RefSeq" id="WP_301807356.1">
    <property type="nucleotide sequence ID" value="NZ_JAUJZH010000005.1"/>
</dbReference>
<gene>
    <name evidence="2" type="ORF">Q2T77_09655</name>
</gene>
<evidence type="ECO:0000256" key="1">
    <source>
        <dbReference type="SAM" id="MobiDB-lite"/>
    </source>
</evidence>
<comment type="caution">
    <text evidence="2">The sequence shown here is derived from an EMBL/GenBank/DDBJ whole genome shotgun (WGS) entry which is preliminary data.</text>
</comment>
<dbReference type="EMBL" id="JAUKVY010000005">
    <property type="protein sequence ID" value="MDO1532551.1"/>
    <property type="molecule type" value="Genomic_DNA"/>
</dbReference>
<proteinExistence type="predicted"/>
<accession>A0ABT8S5A4</accession>
<evidence type="ECO:0000313" key="2">
    <source>
        <dbReference type="EMBL" id="MDO1532551.1"/>
    </source>
</evidence>
<organism evidence="2 3">
    <name type="scientific">Variovorax ginsengisoli</name>
    <dbReference type="NCBI Taxonomy" id="363844"/>
    <lineage>
        <taxon>Bacteria</taxon>
        <taxon>Pseudomonadati</taxon>
        <taxon>Pseudomonadota</taxon>
        <taxon>Betaproteobacteria</taxon>
        <taxon>Burkholderiales</taxon>
        <taxon>Comamonadaceae</taxon>
        <taxon>Variovorax</taxon>
    </lineage>
</organism>